<dbReference type="EC" id="5.3.1.6" evidence="3"/>
<protein>
    <recommendedName>
        <fullName evidence="3">Ribose-5-phosphate isomerase A</fullName>
        <ecNumber evidence="3">5.3.1.6</ecNumber>
    </recommendedName>
    <alternativeName>
        <fullName evidence="3">Phosphoriboisomerase A</fullName>
        <shortName evidence="3">PRI</shortName>
    </alternativeName>
</protein>
<dbReference type="Proteomes" id="UP001165306">
    <property type="component" value="Unassembled WGS sequence"/>
</dbReference>
<name>A0AA41WE43_9BACT</name>
<feature type="active site" description="Proton acceptor" evidence="3">
    <location>
        <position position="115"/>
    </location>
</feature>
<organism evidence="4 5">
    <name type="scientific">Thermalbibacter longus</name>
    <dbReference type="NCBI Taxonomy" id="2951981"/>
    <lineage>
        <taxon>Bacteria</taxon>
        <taxon>Pseudomonadati</taxon>
        <taxon>Thermomicrobiota</taxon>
        <taxon>Thermomicrobia</taxon>
        <taxon>Thermomicrobiales</taxon>
        <taxon>Thermomicrobiaceae</taxon>
        <taxon>Thermalbibacter</taxon>
    </lineage>
</organism>
<accession>A0AA41WE43</accession>
<evidence type="ECO:0000256" key="1">
    <source>
        <dbReference type="ARBA" id="ARBA00001713"/>
    </source>
</evidence>
<feature type="binding site" evidence="3">
    <location>
        <begin position="37"/>
        <end position="40"/>
    </location>
    <ligand>
        <name>substrate</name>
    </ligand>
</feature>
<dbReference type="CDD" id="cd01398">
    <property type="entry name" value="RPI_A"/>
    <property type="match status" value="1"/>
</dbReference>
<feature type="binding site" evidence="3">
    <location>
        <position position="133"/>
    </location>
    <ligand>
        <name>substrate</name>
    </ligand>
</feature>
<comment type="similarity">
    <text evidence="3">Belongs to the ribose 5-phosphate isomerase family.</text>
</comment>
<feature type="binding site" evidence="3">
    <location>
        <begin position="106"/>
        <end position="109"/>
    </location>
    <ligand>
        <name>substrate</name>
    </ligand>
</feature>
<dbReference type="SUPFAM" id="SSF100950">
    <property type="entry name" value="NagB/RpiA/CoA transferase-like"/>
    <property type="match status" value="1"/>
</dbReference>
<keyword evidence="2 3" id="KW-0413">Isomerase</keyword>
<reference evidence="4" key="1">
    <citation type="submission" date="2022-06" db="EMBL/GenBank/DDBJ databases">
        <title>CFH 74404 Thermomicrobiaceae sp.</title>
        <authorList>
            <person name="Ming H."/>
            <person name="Li W.-J."/>
            <person name="Zhao Z."/>
        </authorList>
    </citation>
    <scope>NUCLEOTIDE SEQUENCE</scope>
    <source>
        <strain evidence="4">CFH 74404</strain>
    </source>
</reference>
<gene>
    <name evidence="3 4" type="primary">rpiA</name>
    <name evidence="4" type="ORF">NET02_04410</name>
</gene>
<keyword evidence="5" id="KW-1185">Reference proteome</keyword>
<dbReference type="Pfam" id="PF06026">
    <property type="entry name" value="Rib_5-P_isom_A"/>
    <property type="match status" value="1"/>
</dbReference>
<dbReference type="InterPro" id="IPR037171">
    <property type="entry name" value="NagB/RpiA_transferase-like"/>
</dbReference>
<dbReference type="HAMAP" id="MF_00170">
    <property type="entry name" value="Rib_5P_isom_A"/>
    <property type="match status" value="1"/>
</dbReference>
<dbReference type="NCBIfam" id="NF001924">
    <property type="entry name" value="PRK00702.1"/>
    <property type="match status" value="1"/>
</dbReference>
<dbReference type="GO" id="GO:0009052">
    <property type="term" value="P:pentose-phosphate shunt, non-oxidative branch"/>
    <property type="evidence" value="ECO:0007669"/>
    <property type="project" value="UniProtKB-UniRule"/>
</dbReference>
<dbReference type="Gene3D" id="3.30.70.260">
    <property type="match status" value="1"/>
</dbReference>
<evidence type="ECO:0000256" key="2">
    <source>
        <dbReference type="ARBA" id="ARBA00023235"/>
    </source>
</evidence>
<dbReference type="InterPro" id="IPR050262">
    <property type="entry name" value="Ribose-5P_isomerase"/>
</dbReference>
<dbReference type="GO" id="GO:0004751">
    <property type="term" value="F:ribose-5-phosphate isomerase activity"/>
    <property type="evidence" value="ECO:0007669"/>
    <property type="project" value="UniProtKB-UniRule"/>
</dbReference>
<dbReference type="PANTHER" id="PTHR43748">
    <property type="entry name" value="RIBOSE-5-PHOSPHATE ISOMERASE 3, CHLOROPLASTIC-RELATED"/>
    <property type="match status" value="1"/>
</dbReference>
<dbReference type="EMBL" id="JAMSLR010000002">
    <property type="protein sequence ID" value="MCM8748378.1"/>
    <property type="molecule type" value="Genomic_DNA"/>
</dbReference>
<comment type="pathway">
    <text evidence="3">Carbohydrate degradation; pentose phosphate pathway; D-ribose 5-phosphate from D-ribulose 5-phosphate (non-oxidative stage): step 1/1.</text>
</comment>
<comment type="subunit">
    <text evidence="3">Homodimer.</text>
</comment>
<dbReference type="SUPFAM" id="SSF75445">
    <property type="entry name" value="D-ribose-5-phosphate isomerase (RpiA), lid domain"/>
    <property type="match status" value="1"/>
</dbReference>
<dbReference type="FunFam" id="3.40.50.1360:FF:000001">
    <property type="entry name" value="Ribose-5-phosphate isomerase A"/>
    <property type="match status" value="1"/>
</dbReference>
<dbReference type="InterPro" id="IPR004788">
    <property type="entry name" value="Ribose5P_isomerase_type_A"/>
</dbReference>
<dbReference type="RefSeq" id="WP_284056159.1">
    <property type="nucleotide sequence ID" value="NZ_JAMSLR010000002.1"/>
</dbReference>
<dbReference type="NCBIfam" id="TIGR00021">
    <property type="entry name" value="rpiA"/>
    <property type="match status" value="1"/>
</dbReference>
<evidence type="ECO:0000313" key="5">
    <source>
        <dbReference type="Proteomes" id="UP001165306"/>
    </source>
</evidence>
<comment type="catalytic activity">
    <reaction evidence="1 3">
        <text>aldehydo-D-ribose 5-phosphate = D-ribulose 5-phosphate</text>
        <dbReference type="Rhea" id="RHEA:14657"/>
        <dbReference type="ChEBI" id="CHEBI:58121"/>
        <dbReference type="ChEBI" id="CHEBI:58273"/>
        <dbReference type="EC" id="5.3.1.6"/>
    </reaction>
</comment>
<dbReference type="PANTHER" id="PTHR43748:SF3">
    <property type="entry name" value="RIBOSE-5-PHOSPHATE ISOMERASE 3, CHLOROPLASTIC-RELATED"/>
    <property type="match status" value="1"/>
</dbReference>
<sequence length="243" mass="25971">MTTRSGGDRGSTARLKRLAATAAAELVEPGMVVGLGSGSTAELVIHELAARVRAGTVLTGVSTSRRSERLARRLGIPLLAPEEAPSIDLAIDGADEVERGTLHLLKGRGGALVREKLVAALARRLVIVVDVSKLVDRLGERTPVPVEVVPFAWIEPARELERLGGKPVLRHTALGQPYRTDNGNLILDVDFGPLDQPEALAREIKLITGVVDHGLFLGLTDTVIVGEPDGVRVLRREQPRAAR</sequence>
<dbReference type="Gene3D" id="3.40.50.1360">
    <property type="match status" value="1"/>
</dbReference>
<evidence type="ECO:0000313" key="4">
    <source>
        <dbReference type="EMBL" id="MCM8748378.1"/>
    </source>
</evidence>
<feature type="binding site" evidence="3">
    <location>
        <begin position="92"/>
        <end position="95"/>
    </location>
    <ligand>
        <name>substrate</name>
    </ligand>
</feature>
<dbReference type="InterPro" id="IPR020672">
    <property type="entry name" value="Ribose5P_isomerase_typA_subgr"/>
</dbReference>
<proteinExistence type="inferred from homology"/>
<comment type="function">
    <text evidence="3">Catalyzes the reversible conversion of ribose-5-phosphate to ribulose 5-phosphate.</text>
</comment>
<dbReference type="AlphaFoldDB" id="A0AA41WE43"/>
<evidence type="ECO:0000256" key="3">
    <source>
        <dbReference type="HAMAP-Rule" id="MF_00170"/>
    </source>
</evidence>
<comment type="caution">
    <text evidence="4">The sequence shown here is derived from an EMBL/GenBank/DDBJ whole genome shotgun (WGS) entry which is preliminary data.</text>
</comment>